<proteinExistence type="predicted"/>
<dbReference type="Proteomes" id="UP001497700">
    <property type="component" value="Unassembled WGS sequence"/>
</dbReference>
<accession>A0ACB9Z4Q8</accession>
<dbReference type="EMBL" id="MU393463">
    <property type="protein sequence ID" value="KAI4866145.1"/>
    <property type="molecule type" value="Genomic_DNA"/>
</dbReference>
<gene>
    <name evidence="1" type="ORF">F4820DRAFT_418238</name>
</gene>
<evidence type="ECO:0000313" key="2">
    <source>
        <dbReference type="Proteomes" id="UP001497700"/>
    </source>
</evidence>
<comment type="caution">
    <text evidence="1">The sequence shown here is derived from an EMBL/GenBank/DDBJ whole genome shotgun (WGS) entry which is preliminary data.</text>
</comment>
<protein>
    <submittedName>
        <fullName evidence="1">Uncharacterized protein</fullName>
    </submittedName>
</protein>
<keyword evidence="2" id="KW-1185">Reference proteome</keyword>
<evidence type="ECO:0000313" key="1">
    <source>
        <dbReference type="EMBL" id="KAI4866145.1"/>
    </source>
</evidence>
<sequence>MPAIPVTDKKPIQPILRQSHPLASLKSAAEELAQKLSSFKDDALKPADCIKTPAICRDNEETTSFQVSDSGINDSGYVSITSSPETNKSHSQGAKLPVQHLSSRYIIDKPIPENIKNRFLDFKILYTDALWKAVSGKRSKNIGDISMKLRYRGETDTEAQLFIVVQCERRIIKKVKKFFDNADVKETLGSDFRMHFIDSALMRLFSPEAATVSTFPGSIKGTTCGTAIEINLNGFSTRATLGGIIKVEIDERPELYALTAGHPLSRLRKDDSSGYSSDSSVGSSSEASKDSENYGPFRLPESEGVHSSAVYIASEQKFQIGTVMTSSFDSSKPTGNHDWALIKIIPRYWEPNFFYPPSTGSGSEKGKQVLVGIDNSEYQQENHDHKTELRISADTNPLTQPAAVMTYRGIQRGTLSSNHSTLFISPSNGFVETLDFLPASDSSLMLGDSGSWVINEMTGEVYGHVVAVDGLGEAHVMPIHPTLRNIKSQLMATKVDLPSWESMLTLRFFMASESPEQNDTLDEVFHVESVPDPTYNKRKLRNGSMNYDYKEIGSSFDPIPAVESVHSPSGTSKRRMLKKQDEPASVGYGIQPKSSLWSDNIQFDGQTLLFDFEMENALSIALARSREDDSGYYSPIMDSSDHTPVSSYDNTSRRNVFTCPHSKCEFDRSMESLPSVPMSFEKRPDYNKHLKDVHDETPFPCPVDGCERVRARGYTREGDLIRHLASKHQGASQGNSENKW</sequence>
<name>A0ACB9Z4Q8_9PEZI</name>
<reference evidence="1 2" key="1">
    <citation type="journal article" date="2022" name="New Phytol.">
        <title>Ecological generalism drives hyperdiversity of secondary metabolite gene clusters in xylarialean endophytes.</title>
        <authorList>
            <person name="Franco M.E.E."/>
            <person name="Wisecaver J.H."/>
            <person name="Arnold A.E."/>
            <person name="Ju Y.M."/>
            <person name="Slot J.C."/>
            <person name="Ahrendt S."/>
            <person name="Moore L.P."/>
            <person name="Eastman K.E."/>
            <person name="Scott K."/>
            <person name="Konkel Z."/>
            <person name="Mondo S.J."/>
            <person name="Kuo A."/>
            <person name="Hayes R.D."/>
            <person name="Haridas S."/>
            <person name="Andreopoulos B."/>
            <person name="Riley R."/>
            <person name="LaButti K."/>
            <person name="Pangilinan J."/>
            <person name="Lipzen A."/>
            <person name="Amirebrahimi M."/>
            <person name="Yan J."/>
            <person name="Adam C."/>
            <person name="Keymanesh K."/>
            <person name="Ng V."/>
            <person name="Louie K."/>
            <person name="Northen T."/>
            <person name="Drula E."/>
            <person name="Henrissat B."/>
            <person name="Hsieh H.M."/>
            <person name="Youens-Clark K."/>
            <person name="Lutzoni F."/>
            <person name="Miadlikowska J."/>
            <person name="Eastwood D.C."/>
            <person name="Hamelin R.C."/>
            <person name="Grigoriev I.V."/>
            <person name="U'Ren J.M."/>
        </authorList>
    </citation>
    <scope>NUCLEOTIDE SEQUENCE [LARGE SCALE GENOMIC DNA]</scope>
    <source>
        <strain evidence="1 2">CBS 119005</strain>
    </source>
</reference>
<organism evidence="1 2">
    <name type="scientific">Hypoxylon rubiginosum</name>
    <dbReference type="NCBI Taxonomy" id="110542"/>
    <lineage>
        <taxon>Eukaryota</taxon>
        <taxon>Fungi</taxon>
        <taxon>Dikarya</taxon>
        <taxon>Ascomycota</taxon>
        <taxon>Pezizomycotina</taxon>
        <taxon>Sordariomycetes</taxon>
        <taxon>Xylariomycetidae</taxon>
        <taxon>Xylariales</taxon>
        <taxon>Hypoxylaceae</taxon>
        <taxon>Hypoxylon</taxon>
    </lineage>
</organism>